<evidence type="ECO:0000313" key="1">
    <source>
        <dbReference type="EMBL" id="MCX2818309.1"/>
    </source>
</evidence>
<comment type="caution">
    <text evidence="1">The sequence shown here is derived from an EMBL/GenBank/DDBJ whole genome shotgun (WGS) entry which is preliminary data.</text>
</comment>
<accession>A0A9Q4C3I7</accession>
<dbReference type="Pfam" id="PF19115">
    <property type="entry name" value="DUF5800"/>
    <property type="match status" value="1"/>
</dbReference>
<reference evidence="1" key="1">
    <citation type="submission" date="2022-09" db="EMBL/GenBank/DDBJ databases">
        <title>Haloadaptaus new haloarchaeum isolated from saline soil.</title>
        <authorList>
            <person name="Duran-Viseras A."/>
            <person name="Sanchez-Porro C."/>
            <person name="Ventosa A."/>
        </authorList>
    </citation>
    <scope>NUCLEOTIDE SEQUENCE</scope>
    <source>
        <strain evidence="1">F3-133</strain>
    </source>
</reference>
<gene>
    <name evidence="1" type="ORF">EGH25_02945</name>
</gene>
<evidence type="ECO:0000313" key="2">
    <source>
        <dbReference type="Proteomes" id="UP001149411"/>
    </source>
</evidence>
<name>A0A9Q4C3I7_9EURY</name>
<organism evidence="1 2">
    <name type="scientific">Halorutilus salinus</name>
    <dbReference type="NCBI Taxonomy" id="2487751"/>
    <lineage>
        <taxon>Archaea</taxon>
        <taxon>Methanobacteriati</taxon>
        <taxon>Methanobacteriota</taxon>
        <taxon>Stenosarchaea group</taxon>
        <taxon>Halobacteria</taxon>
        <taxon>Halorutilales</taxon>
        <taxon>Halorutilaceae</taxon>
        <taxon>Halorutilus</taxon>
    </lineage>
</organism>
<dbReference type="InterPro" id="IPR043823">
    <property type="entry name" value="DUF5800"/>
</dbReference>
<dbReference type="RefSeq" id="WP_266086074.1">
    <property type="nucleotide sequence ID" value="NZ_RKLV01000002.1"/>
</dbReference>
<proteinExistence type="predicted"/>
<dbReference type="AlphaFoldDB" id="A0A9Q4C3I7"/>
<dbReference type="EMBL" id="RKLV01000002">
    <property type="protein sequence ID" value="MCX2818309.1"/>
    <property type="molecule type" value="Genomic_DNA"/>
</dbReference>
<sequence>MQVEHSGTVFSFDSEGVDIVHEGREFRMRAEVIARAADKEYLDVTDHEVARMVKKDIELDSPSKRIGDCL</sequence>
<keyword evidence="2" id="KW-1185">Reference proteome</keyword>
<protein>
    <submittedName>
        <fullName evidence="1">DUF5800 family protein</fullName>
    </submittedName>
</protein>
<dbReference type="Proteomes" id="UP001149411">
    <property type="component" value="Unassembled WGS sequence"/>
</dbReference>